<dbReference type="Proteomes" id="UP000567922">
    <property type="component" value="Unassembled WGS sequence"/>
</dbReference>
<accession>A0A839RRM9</accession>
<protein>
    <submittedName>
        <fullName evidence="2">Uncharacterized protein</fullName>
    </submittedName>
</protein>
<dbReference type="RefSeq" id="WP_064439266.1">
    <property type="nucleotide sequence ID" value="NZ_BDDI01000004.1"/>
</dbReference>
<reference evidence="2 3" key="1">
    <citation type="submission" date="2020-08" db="EMBL/GenBank/DDBJ databases">
        <title>Sequencing the genomes of 1000 actinobacteria strains.</title>
        <authorList>
            <person name="Klenk H.-P."/>
        </authorList>
    </citation>
    <scope>NUCLEOTIDE SEQUENCE [LARGE SCALE GENOMIC DNA]</scope>
    <source>
        <strain evidence="2 3">DSM 45258</strain>
    </source>
</reference>
<feature type="region of interest" description="Disordered" evidence="1">
    <location>
        <begin position="47"/>
        <end position="67"/>
    </location>
</feature>
<gene>
    <name evidence="2" type="ORF">FHU29_003448</name>
</gene>
<sequence>MPAARIEHAVIVTGHDLNTLRYAIEVAIRARKRNGLPASPTLTRLLHLTSGHTDDRKPPGDETTPHDPIPLAAAAEQLGVSARHARRLAPRIGGRKVKGRWTVDRHALAEHLEGRT</sequence>
<keyword evidence="3" id="KW-1185">Reference proteome</keyword>
<evidence type="ECO:0000256" key="1">
    <source>
        <dbReference type="SAM" id="MobiDB-lite"/>
    </source>
</evidence>
<dbReference type="OrthoDB" id="4629558at2"/>
<evidence type="ECO:0000313" key="2">
    <source>
        <dbReference type="EMBL" id="MBB3038979.1"/>
    </source>
</evidence>
<feature type="compositionally biased region" description="Basic and acidic residues" evidence="1">
    <location>
        <begin position="52"/>
        <end position="65"/>
    </location>
</feature>
<organism evidence="2 3">
    <name type="scientific">Hoyosella altamirensis</name>
    <dbReference type="NCBI Taxonomy" id="616997"/>
    <lineage>
        <taxon>Bacteria</taxon>
        <taxon>Bacillati</taxon>
        <taxon>Actinomycetota</taxon>
        <taxon>Actinomycetes</taxon>
        <taxon>Mycobacteriales</taxon>
        <taxon>Hoyosellaceae</taxon>
        <taxon>Hoyosella</taxon>
    </lineage>
</organism>
<comment type="caution">
    <text evidence="2">The sequence shown here is derived from an EMBL/GenBank/DDBJ whole genome shotgun (WGS) entry which is preliminary data.</text>
</comment>
<dbReference type="AlphaFoldDB" id="A0A839RRM9"/>
<dbReference type="EMBL" id="JACHWS010000003">
    <property type="protein sequence ID" value="MBB3038979.1"/>
    <property type="molecule type" value="Genomic_DNA"/>
</dbReference>
<proteinExistence type="predicted"/>
<evidence type="ECO:0000313" key="3">
    <source>
        <dbReference type="Proteomes" id="UP000567922"/>
    </source>
</evidence>
<name>A0A839RRM9_9ACTN</name>